<organism evidence="1 2">
    <name type="scientific">Niabella pedocola</name>
    <dbReference type="NCBI Taxonomy" id="1752077"/>
    <lineage>
        <taxon>Bacteria</taxon>
        <taxon>Pseudomonadati</taxon>
        <taxon>Bacteroidota</taxon>
        <taxon>Chitinophagia</taxon>
        <taxon>Chitinophagales</taxon>
        <taxon>Chitinophagaceae</taxon>
        <taxon>Niabella</taxon>
    </lineage>
</organism>
<accession>A0ABS8PVK2</accession>
<protein>
    <submittedName>
        <fullName evidence="1">Uncharacterized protein</fullName>
    </submittedName>
</protein>
<evidence type="ECO:0000313" key="1">
    <source>
        <dbReference type="EMBL" id="MCD2425099.1"/>
    </source>
</evidence>
<dbReference type="EMBL" id="JAJNEC010000006">
    <property type="protein sequence ID" value="MCD2425099.1"/>
    <property type="molecule type" value="Genomic_DNA"/>
</dbReference>
<reference evidence="1 2" key="1">
    <citation type="submission" date="2021-11" db="EMBL/GenBank/DDBJ databases">
        <title>Genomic of Niabella pedocola.</title>
        <authorList>
            <person name="Wu T."/>
        </authorList>
    </citation>
    <scope>NUCLEOTIDE SEQUENCE [LARGE SCALE GENOMIC DNA]</scope>
    <source>
        <strain evidence="1 2">JCM 31011</strain>
    </source>
</reference>
<evidence type="ECO:0000313" key="2">
    <source>
        <dbReference type="Proteomes" id="UP001199816"/>
    </source>
</evidence>
<keyword evidence="2" id="KW-1185">Reference proteome</keyword>
<name>A0ABS8PVK2_9BACT</name>
<dbReference type="RefSeq" id="WP_231007517.1">
    <property type="nucleotide sequence ID" value="NZ_JAJNEC010000006.1"/>
</dbReference>
<dbReference type="Proteomes" id="UP001199816">
    <property type="component" value="Unassembled WGS sequence"/>
</dbReference>
<comment type="caution">
    <text evidence="1">The sequence shown here is derived from an EMBL/GenBank/DDBJ whole genome shotgun (WGS) entry which is preliminary data.</text>
</comment>
<proteinExistence type="predicted"/>
<gene>
    <name evidence="1" type="ORF">LQ567_20100</name>
</gene>
<sequence length="55" mass="6014">MVTAVMDKINNLPNCGFNTSKVSSRKLGTKVEKTFVEAVTGGGKRQSKAEHKYLN</sequence>